<evidence type="ECO:0000313" key="3">
    <source>
        <dbReference type="Proteomes" id="UP000077266"/>
    </source>
</evidence>
<protein>
    <submittedName>
        <fullName evidence="2">Uncharacterized protein</fullName>
    </submittedName>
</protein>
<evidence type="ECO:0000256" key="1">
    <source>
        <dbReference type="SAM" id="MobiDB-lite"/>
    </source>
</evidence>
<proteinExistence type="predicted"/>
<dbReference type="Proteomes" id="UP000077266">
    <property type="component" value="Unassembled WGS sequence"/>
</dbReference>
<sequence length="112" mass="12290">MPVMAVAVMARAPLAHAQQFQRTAYDDDDPRTVVQSSSKFDYAGAEKPCSNIDADNPSPTTPLTPYPARNKFLLDYPPFAQSGSPYNTIKAYKTSTHPSLPLLLSVRKHPPT</sequence>
<reference evidence="2 3" key="1">
    <citation type="journal article" date="2016" name="Mol. Biol. Evol.">
        <title>Comparative Genomics of Early-Diverging Mushroom-Forming Fungi Provides Insights into the Origins of Lignocellulose Decay Capabilities.</title>
        <authorList>
            <person name="Nagy L.G."/>
            <person name="Riley R."/>
            <person name="Tritt A."/>
            <person name="Adam C."/>
            <person name="Daum C."/>
            <person name="Floudas D."/>
            <person name="Sun H."/>
            <person name="Yadav J.S."/>
            <person name="Pangilinan J."/>
            <person name="Larsson K.H."/>
            <person name="Matsuura K."/>
            <person name="Barry K."/>
            <person name="Labutti K."/>
            <person name="Kuo R."/>
            <person name="Ohm R.A."/>
            <person name="Bhattacharya S.S."/>
            <person name="Shirouzu T."/>
            <person name="Yoshinaga Y."/>
            <person name="Martin F.M."/>
            <person name="Grigoriev I.V."/>
            <person name="Hibbett D.S."/>
        </authorList>
    </citation>
    <scope>NUCLEOTIDE SEQUENCE [LARGE SCALE GENOMIC DNA]</scope>
    <source>
        <strain evidence="2 3">HHB12029</strain>
    </source>
</reference>
<gene>
    <name evidence="2" type="ORF">EXIGLDRAFT_833700</name>
</gene>
<feature type="region of interest" description="Disordered" evidence="1">
    <location>
        <begin position="44"/>
        <end position="65"/>
    </location>
</feature>
<dbReference type="AlphaFoldDB" id="A0A165KH92"/>
<dbReference type="InParanoid" id="A0A165KH92"/>
<accession>A0A165KH92</accession>
<evidence type="ECO:0000313" key="2">
    <source>
        <dbReference type="EMBL" id="KZV96333.1"/>
    </source>
</evidence>
<dbReference type="EMBL" id="KV425944">
    <property type="protein sequence ID" value="KZV96333.1"/>
    <property type="molecule type" value="Genomic_DNA"/>
</dbReference>
<name>A0A165KH92_EXIGL</name>
<keyword evidence="3" id="KW-1185">Reference proteome</keyword>
<organism evidence="2 3">
    <name type="scientific">Exidia glandulosa HHB12029</name>
    <dbReference type="NCBI Taxonomy" id="1314781"/>
    <lineage>
        <taxon>Eukaryota</taxon>
        <taxon>Fungi</taxon>
        <taxon>Dikarya</taxon>
        <taxon>Basidiomycota</taxon>
        <taxon>Agaricomycotina</taxon>
        <taxon>Agaricomycetes</taxon>
        <taxon>Auriculariales</taxon>
        <taxon>Exidiaceae</taxon>
        <taxon>Exidia</taxon>
    </lineage>
</organism>